<reference evidence="2 3" key="1">
    <citation type="submission" date="2019-03" db="EMBL/GenBank/DDBJ databases">
        <title>Genomic Encyclopedia of Type Strains, Phase III (KMG-III): the genomes of soil and plant-associated and newly described type strains.</title>
        <authorList>
            <person name="Whitman W."/>
        </authorList>
    </citation>
    <scope>NUCLEOTIDE SEQUENCE [LARGE SCALE GENOMIC DNA]</scope>
    <source>
        <strain evidence="2 3">CGMCC 1.7002</strain>
    </source>
</reference>
<dbReference type="Proteomes" id="UP000295391">
    <property type="component" value="Unassembled WGS sequence"/>
</dbReference>
<dbReference type="InterPro" id="IPR018060">
    <property type="entry name" value="HTH_AraC"/>
</dbReference>
<protein>
    <submittedName>
        <fullName evidence="2">Helix-turn-helix protein</fullName>
    </submittedName>
</protein>
<name>A0A4R6VQ99_9HYPH</name>
<comment type="caution">
    <text evidence="2">The sequence shown here is derived from an EMBL/GenBank/DDBJ whole genome shotgun (WGS) entry which is preliminary data.</text>
</comment>
<dbReference type="GO" id="GO:0043565">
    <property type="term" value="F:sequence-specific DNA binding"/>
    <property type="evidence" value="ECO:0007669"/>
    <property type="project" value="InterPro"/>
</dbReference>
<gene>
    <name evidence="2" type="ORF">ATL17_0165</name>
</gene>
<organism evidence="2 3">
    <name type="scientific">Maritalea mobilis</name>
    <dbReference type="NCBI Taxonomy" id="483324"/>
    <lineage>
        <taxon>Bacteria</taxon>
        <taxon>Pseudomonadati</taxon>
        <taxon>Pseudomonadota</taxon>
        <taxon>Alphaproteobacteria</taxon>
        <taxon>Hyphomicrobiales</taxon>
        <taxon>Devosiaceae</taxon>
        <taxon>Maritalea</taxon>
    </lineage>
</organism>
<accession>A0A4R6VQ99</accession>
<dbReference type="GO" id="GO:0003700">
    <property type="term" value="F:DNA-binding transcription factor activity"/>
    <property type="evidence" value="ECO:0007669"/>
    <property type="project" value="InterPro"/>
</dbReference>
<dbReference type="Pfam" id="PF12833">
    <property type="entry name" value="HTH_18"/>
    <property type="match status" value="1"/>
</dbReference>
<dbReference type="AlphaFoldDB" id="A0A4R6VQ99"/>
<keyword evidence="3" id="KW-1185">Reference proteome</keyword>
<evidence type="ECO:0000259" key="1">
    <source>
        <dbReference type="PROSITE" id="PS01124"/>
    </source>
</evidence>
<feature type="domain" description="HTH araC/xylS-type" evidence="1">
    <location>
        <begin position="203"/>
        <end position="279"/>
    </location>
</feature>
<sequence>MAHPTQNAQIIGKTRSELIEPVQALSSCLLLGLIRDTRSAQLKAEDRYNHFFTSPYCGISCFIEGETRMVSPNWNNGEALPRISVQGPNTVPLLSYNPRPLYVIGFAFRNDAFFALTGISPEKIKDQILDGQQILPPKLLELINVSLLYKALDEAERLTAFQSGLEKLWAQTRTSNFGRFGDRVSDWTNYMVGQLAKSSSAKSARQFQRTLKKISGLSQRDLKQFTRQEKMFERTISMRGGEQSDLSQIALEVGFSDQSHMGREVRRITGKSPLQINRLIQTKESYWCYRLMESYYG</sequence>
<dbReference type="RefSeq" id="WP_133570894.1">
    <property type="nucleotide sequence ID" value="NZ_SNYR01000001.1"/>
</dbReference>
<proteinExistence type="predicted"/>
<evidence type="ECO:0000313" key="3">
    <source>
        <dbReference type="Proteomes" id="UP000295391"/>
    </source>
</evidence>
<dbReference type="OrthoDB" id="9815799at2"/>
<dbReference type="PROSITE" id="PS01124">
    <property type="entry name" value="HTH_ARAC_FAMILY_2"/>
    <property type="match status" value="1"/>
</dbReference>
<evidence type="ECO:0000313" key="2">
    <source>
        <dbReference type="EMBL" id="TDQ66179.1"/>
    </source>
</evidence>
<dbReference type="EMBL" id="SNYR01000001">
    <property type="protein sequence ID" value="TDQ66179.1"/>
    <property type="molecule type" value="Genomic_DNA"/>
</dbReference>
<dbReference type="SMART" id="SM00342">
    <property type="entry name" value="HTH_ARAC"/>
    <property type="match status" value="1"/>
</dbReference>
<dbReference type="Gene3D" id="1.10.10.60">
    <property type="entry name" value="Homeodomain-like"/>
    <property type="match status" value="1"/>
</dbReference>